<dbReference type="PANTHER" id="PTHR11961">
    <property type="entry name" value="CYTOCHROME C"/>
    <property type="match status" value="1"/>
</dbReference>
<comment type="caution">
    <text evidence="9">The sequence shown here is derived from an EMBL/GenBank/DDBJ whole genome shotgun (WGS) entry which is preliminary data.</text>
</comment>
<dbReference type="PRINTS" id="PR00604">
    <property type="entry name" value="CYTCHRMECIAB"/>
</dbReference>
<dbReference type="SUPFAM" id="SSF46626">
    <property type="entry name" value="Cytochrome c"/>
    <property type="match status" value="1"/>
</dbReference>
<keyword evidence="5 6" id="KW-0408">Iron</keyword>
<keyword evidence="2 6" id="KW-0349">Heme</keyword>
<evidence type="ECO:0000313" key="9">
    <source>
        <dbReference type="EMBL" id="RVT43390.1"/>
    </source>
</evidence>
<keyword evidence="3 6" id="KW-0479">Metal-binding</keyword>
<dbReference type="RefSeq" id="WP_127688926.1">
    <property type="nucleotide sequence ID" value="NZ_RZUL01000001.1"/>
</dbReference>
<evidence type="ECO:0000256" key="2">
    <source>
        <dbReference type="ARBA" id="ARBA00022617"/>
    </source>
</evidence>
<name>A0A437JCC4_9SPHN</name>
<dbReference type="Gene3D" id="1.10.760.10">
    <property type="entry name" value="Cytochrome c-like domain"/>
    <property type="match status" value="1"/>
</dbReference>
<dbReference type="InterPro" id="IPR002327">
    <property type="entry name" value="Cyt_c_1A/1B"/>
</dbReference>
<evidence type="ECO:0000256" key="6">
    <source>
        <dbReference type="PROSITE-ProRule" id="PRU00433"/>
    </source>
</evidence>
<dbReference type="Proteomes" id="UP000282977">
    <property type="component" value="Unassembled WGS sequence"/>
</dbReference>
<feature type="signal peptide" evidence="7">
    <location>
        <begin position="1"/>
        <end position="31"/>
    </location>
</feature>
<keyword evidence="7" id="KW-0732">Signal</keyword>
<dbReference type="GO" id="GO:0009055">
    <property type="term" value="F:electron transfer activity"/>
    <property type="evidence" value="ECO:0007669"/>
    <property type="project" value="InterPro"/>
</dbReference>
<keyword evidence="10" id="KW-1185">Reference proteome</keyword>
<gene>
    <name evidence="9" type="ORF">ENE74_01795</name>
</gene>
<dbReference type="OrthoDB" id="9805828at2"/>
<evidence type="ECO:0000256" key="1">
    <source>
        <dbReference type="ARBA" id="ARBA00022448"/>
    </source>
</evidence>
<sequence>MSRISTESRRLCQAAAIGALSLLALPSGALAQTAAAKPAGFAQCAICHKVGKGEPSVMGPNLWSVGGRKAGATSYAYSPAMKASKVVWTKATLTAFIAAPQKVVPGTKMAYAGQKDPAVAAAIATYLLTLK</sequence>
<feature type="chain" id="PRO_5019467884" evidence="7">
    <location>
        <begin position="32"/>
        <end position="131"/>
    </location>
</feature>
<dbReference type="InterPro" id="IPR036909">
    <property type="entry name" value="Cyt_c-like_dom_sf"/>
</dbReference>
<feature type="domain" description="Cytochrome c" evidence="8">
    <location>
        <begin position="32"/>
        <end position="131"/>
    </location>
</feature>
<protein>
    <submittedName>
        <fullName evidence="9">C-type cytochrome</fullName>
    </submittedName>
</protein>
<dbReference type="PROSITE" id="PS51007">
    <property type="entry name" value="CYTC"/>
    <property type="match status" value="1"/>
</dbReference>
<evidence type="ECO:0000256" key="5">
    <source>
        <dbReference type="ARBA" id="ARBA00023004"/>
    </source>
</evidence>
<dbReference type="InterPro" id="IPR009056">
    <property type="entry name" value="Cyt_c-like_dom"/>
</dbReference>
<evidence type="ECO:0000256" key="4">
    <source>
        <dbReference type="ARBA" id="ARBA00022982"/>
    </source>
</evidence>
<evidence type="ECO:0000256" key="7">
    <source>
        <dbReference type="SAM" id="SignalP"/>
    </source>
</evidence>
<accession>A0A437JCC4</accession>
<keyword evidence="1" id="KW-0813">Transport</keyword>
<dbReference type="AlphaFoldDB" id="A0A437JCC4"/>
<keyword evidence="4" id="KW-0249">Electron transport</keyword>
<evidence type="ECO:0000259" key="8">
    <source>
        <dbReference type="PROSITE" id="PS51007"/>
    </source>
</evidence>
<evidence type="ECO:0000256" key="3">
    <source>
        <dbReference type="ARBA" id="ARBA00022723"/>
    </source>
</evidence>
<reference evidence="9 10" key="1">
    <citation type="submission" date="2019-01" db="EMBL/GenBank/DDBJ databases">
        <authorList>
            <person name="Chen W.-M."/>
        </authorList>
    </citation>
    <scope>NUCLEOTIDE SEQUENCE [LARGE SCALE GENOMIC DNA]</scope>
    <source>
        <strain evidence="9 10">TLA-22</strain>
    </source>
</reference>
<organism evidence="9 10">
    <name type="scientific">Sphingobium algorifonticola</name>
    <dbReference type="NCBI Taxonomy" id="2008318"/>
    <lineage>
        <taxon>Bacteria</taxon>
        <taxon>Pseudomonadati</taxon>
        <taxon>Pseudomonadota</taxon>
        <taxon>Alphaproteobacteria</taxon>
        <taxon>Sphingomonadales</taxon>
        <taxon>Sphingomonadaceae</taxon>
        <taxon>Sphingobium</taxon>
    </lineage>
</organism>
<evidence type="ECO:0000313" key="10">
    <source>
        <dbReference type="Proteomes" id="UP000282977"/>
    </source>
</evidence>
<dbReference type="EMBL" id="RZUL01000001">
    <property type="protein sequence ID" value="RVT43390.1"/>
    <property type="molecule type" value="Genomic_DNA"/>
</dbReference>
<dbReference type="GO" id="GO:0020037">
    <property type="term" value="F:heme binding"/>
    <property type="evidence" value="ECO:0007669"/>
    <property type="project" value="InterPro"/>
</dbReference>
<proteinExistence type="predicted"/>
<dbReference type="GO" id="GO:0046872">
    <property type="term" value="F:metal ion binding"/>
    <property type="evidence" value="ECO:0007669"/>
    <property type="project" value="UniProtKB-KW"/>
</dbReference>